<protein>
    <recommendedName>
        <fullName evidence="5">Xylanolytic transcriptional activator regulatory domain-containing protein</fullName>
    </recommendedName>
</protein>
<dbReference type="EMBL" id="MSFO01000007">
    <property type="protein sequence ID" value="PLB46233.1"/>
    <property type="molecule type" value="Genomic_DNA"/>
</dbReference>
<comment type="caution">
    <text evidence="6">The sequence shown here is derived from an EMBL/GenBank/DDBJ whole genome shotgun (WGS) entry which is preliminary data.</text>
</comment>
<reference evidence="6 7" key="1">
    <citation type="submission" date="2016-12" db="EMBL/GenBank/DDBJ databases">
        <title>The genomes of Aspergillus section Nigri reveals drivers in fungal speciation.</title>
        <authorList>
            <consortium name="DOE Joint Genome Institute"/>
            <person name="Vesth T.C."/>
            <person name="Nybo J."/>
            <person name="Theobald S."/>
            <person name="Brandl J."/>
            <person name="Frisvad J.C."/>
            <person name="Nielsen K.F."/>
            <person name="Lyhne E.K."/>
            <person name="Kogle M.E."/>
            <person name="Kuo A."/>
            <person name="Riley R."/>
            <person name="Clum A."/>
            <person name="Nolan M."/>
            <person name="Lipzen A."/>
            <person name="Salamov A."/>
            <person name="Henrissat B."/>
            <person name="Wiebenga A."/>
            <person name="De Vries R.P."/>
            <person name="Grigoriev I.V."/>
            <person name="Mortensen U.H."/>
            <person name="Andersen M.R."/>
            <person name="Baker S.E."/>
        </authorList>
    </citation>
    <scope>NUCLEOTIDE SEQUENCE [LARGE SCALE GENOMIC DNA]</scope>
    <source>
        <strain evidence="6 7">IBT 23096</strain>
    </source>
</reference>
<evidence type="ECO:0000313" key="7">
    <source>
        <dbReference type="Proteomes" id="UP000234275"/>
    </source>
</evidence>
<dbReference type="InterPro" id="IPR050987">
    <property type="entry name" value="AtrR-like"/>
</dbReference>
<keyword evidence="2" id="KW-0804">Transcription</keyword>
<dbReference type="PANTHER" id="PTHR46910:SF17">
    <property type="entry name" value="SCFA-RELATED"/>
    <property type="match status" value="1"/>
</dbReference>
<proteinExistence type="predicted"/>
<evidence type="ECO:0000256" key="1">
    <source>
        <dbReference type="ARBA" id="ARBA00023015"/>
    </source>
</evidence>
<keyword evidence="1" id="KW-0805">Transcription regulation</keyword>
<dbReference type="Proteomes" id="UP000234275">
    <property type="component" value="Unassembled WGS sequence"/>
</dbReference>
<keyword evidence="7" id="KW-1185">Reference proteome</keyword>
<dbReference type="PANTHER" id="PTHR46910">
    <property type="entry name" value="TRANSCRIPTION FACTOR PDR1"/>
    <property type="match status" value="1"/>
</dbReference>
<feature type="region of interest" description="Disordered" evidence="4">
    <location>
        <begin position="17"/>
        <end position="66"/>
    </location>
</feature>
<dbReference type="GeneID" id="36559485"/>
<evidence type="ECO:0000313" key="6">
    <source>
        <dbReference type="EMBL" id="PLB46233.1"/>
    </source>
</evidence>
<dbReference type="RefSeq" id="XP_024701535.1">
    <property type="nucleotide sequence ID" value="XM_024851786.1"/>
</dbReference>
<dbReference type="GO" id="GO:0003700">
    <property type="term" value="F:DNA-binding transcription factor activity"/>
    <property type="evidence" value="ECO:0007669"/>
    <property type="project" value="InterPro"/>
</dbReference>
<evidence type="ECO:0000259" key="5">
    <source>
        <dbReference type="SMART" id="SM00906"/>
    </source>
</evidence>
<organism evidence="6 7">
    <name type="scientific">Aspergillus steynii IBT 23096</name>
    <dbReference type="NCBI Taxonomy" id="1392250"/>
    <lineage>
        <taxon>Eukaryota</taxon>
        <taxon>Fungi</taxon>
        <taxon>Dikarya</taxon>
        <taxon>Ascomycota</taxon>
        <taxon>Pezizomycotina</taxon>
        <taxon>Eurotiomycetes</taxon>
        <taxon>Eurotiomycetidae</taxon>
        <taxon>Eurotiales</taxon>
        <taxon>Aspergillaceae</taxon>
        <taxon>Aspergillus</taxon>
        <taxon>Aspergillus subgen. Circumdati</taxon>
    </lineage>
</organism>
<name>A0A2I2G030_9EURO</name>
<keyword evidence="3" id="KW-0539">Nucleus</keyword>
<gene>
    <name evidence="6" type="ORF">P170DRAFT_458330</name>
</gene>
<dbReference type="GO" id="GO:0008270">
    <property type="term" value="F:zinc ion binding"/>
    <property type="evidence" value="ECO:0007669"/>
    <property type="project" value="InterPro"/>
</dbReference>
<accession>A0A2I2G030</accession>
<dbReference type="InterPro" id="IPR007219">
    <property type="entry name" value="XnlR_reg_dom"/>
</dbReference>
<evidence type="ECO:0000256" key="3">
    <source>
        <dbReference type="ARBA" id="ARBA00023242"/>
    </source>
</evidence>
<dbReference type="Pfam" id="PF04082">
    <property type="entry name" value="Fungal_trans"/>
    <property type="match status" value="1"/>
</dbReference>
<sequence>MSLVDGAFNLHNAASASIPATSAIPGGQPHGPESEGSEQETAGTNQKSDRSETRNSNRNGKPSFPPLGHGAIPELIQLLPDHQAAALLVDTYFDRVHWFMLIFHQDDFRQRWPEVYLSNRRPKTGDLGFLSTFLMVLAIGLQYIGEYRRHLLVNYGIVPEELKDAILSRIRTRLLDIVAVGSLEAVQTCVLLGTYYLYHGAPRLAWPVCGCGLRIAQALGLHRKVVNTSQLADPPVEMVKRNEARKRSWWAIYEIETFCSMSYGYPHSIRDADCDVEPLDPSAKSEIRQSPKSFDDQLTGEATLLSYKYYKSKLSVITKNALAELYGVGPNSPENSQSNNPSNPHALIKRVSEFDHKLQAWHQEIPAKLRWRADPGIGVSYSSPDELDRDVGASGPRFENHVYQLQGLALKLAYENSRILVHRPVLSFKLVTKPADQNTSVGTGSSQATSYLFSTQACHDAAMRISETITSPIVDIVSATYAASFAGIHTFTAGVTLGILSSIEPLTSRSGEAKVGLHRLMGAQRKLRSRSVLAGQGLEILQRLTKLVMEKELHVMLDLSKPEDYLQVIPGAQDSNDDACATSILNTGCNIPSGPDPAAIPEGESVALDDPINDRYLEYIQNPALTEALSDFDQALLFQNPPFSESDDVLGSSIQLPADEGFPMPEQTWIWGWDNLPPHF</sequence>
<feature type="domain" description="Xylanolytic transcriptional activator regulatory" evidence="5">
    <location>
        <begin position="205"/>
        <end position="286"/>
    </location>
</feature>
<dbReference type="OrthoDB" id="3266505at2759"/>
<dbReference type="GO" id="GO:0003677">
    <property type="term" value="F:DNA binding"/>
    <property type="evidence" value="ECO:0007669"/>
    <property type="project" value="InterPro"/>
</dbReference>
<dbReference type="GO" id="GO:0006351">
    <property type="term" value="P:DNA-templated transcription"/>
    <property type="evidence" value="ECO:0007669"/>
    <property type="project" value="InterPro"/>
</dbReference>
<dbReference type="AlphaFoldDB" id="A0A2I2G030"/>
<evidence type="ECO:0000256" key="4">
    <source>
        <dbReference type="SAM" id="MobiDB-lite"/>
    </source>
</evidence>
<dbReference type="SMART" id="SM00906">
    <property type="entry name" value="Fungal_trans"/>
    <property type="match status" value="1"/>
</dbReference>
<evidence type="ECO:0000256" key="2">
    <source>
        <dbReference type="ARBA" id="ARBA00023163"/>
    </source>
</evidence>
<dbReference type="VEuPathDB" id="FungiDB:P170DRAFT_458330"/>
<dbReference type="CDD" id="cd12148">
    <property type="entry name" value="fungal_TF_MHR"/>
    <property type="match status" value="1"/>
</dbReference>